<feature type="transmembrane region" description="Helical" evidence="1">
    <location>
        <begin position="6"/>
        <end position="23"/>
    </location>
</feature>
<evidence type="ECO:0000313" key="3">
    <source>
        <dbReference type="Proteomes" id="UP000265875"/>
    </source>
</evidence>
<keyword evidence="1" id="KW-1133">Transmembrane helix</keyword>
<proteinExistence type="predicted"/>
<accession>A0A399LZ96</accession>
<gene>
    <name evidence="2" type="ORF">D0894_23725</name>
</gene>
<dbReference type="RefSeq" id="WP_119371514.1">
    <property type="nucleotide sequence ID" value="NZ_QWLL01000054.1"/>
</dbReference>
<dbReference type="EMBL" id="QWLL01000054">
    <property type="protein sequence ID" value="RII74870.1"/>
    <property type="molecule type" value="Genomic_DNA"/>
</dbReference>
<keyword evidence="1" id="KW-0812">Transmembrane</keyword>
<protein>
    <submittedName>
        <fullName evidence="2">Uncharacterized protein</fullName>
    </submittedName>
</protein>
<name>A0A399LZ96_9PSED</name>
<dbReference type="AlphaFoldDB" id="A0A399LZ96"/>
<organism evidence="2 3">
    <name type="scientific">Pseudomonas monteilii</name>
    <dbReference type="NCBI Taxonomy" id="76759"/>
    <lineage>
        <taxon>Bacteria</taxon>
        <taxon>Pseudomonadati</taxon>
        <taxon>Pseudomonadota</taxon>
        <taxon>Gammaproteobacteria</taxon>
        <taxon>Pseudomonadales</taxon>
        <taxon>Pseudomonadaceae</taxon>
        <taxon>Pseudomonas</taxon>
    </lineage>
</organism>
<evidence type="ECO:0000313" key="2">
    <source>
        <dbReference type="EMBL" id="RII74870.1"/>
    </source>
</evidence>
<dbReference type="Proteomes" id="UP000265875">
    <property type="component" value="Unassembled WGS sequence"/>
</dbReference>
<reference evidence="2 3" key="1">
    <citation type="submission" date="2018-08" db="EMBL/GenBank/DDBJ databases">
        <title>Draft genome sequence of the cyanotroph, Pseudomonas monteilii BCN3.</title>
        <authorList>
            <person name="Jones L.B."/>
            <person name="Kunz D.A."/>
        </authorList>
    </citation>
    <scope>NUCLEOTIDE SEQUENCE [LARGE SCALE GENOMIC DNA]</scope>
    <source>
        <strain evidence="2 3">BCN3</strain>
    </source>
</reference>
<sequence>MTMPEVVATGALVAMGIILLVLIQQGLRLGELGKKVEHCQKDLRWLQIWEMENRELRAAVRAEREHVGQLQRKVVILQDLAFGDGRQV</sequence>
<comment type="caution">
    <text evidence="2">The sequence shown here is derived from an EMBL/GenBank/DDBJ whole genome shotgun (WGS) entry which is preliminary data.</text>
</comment>
<evidence type="ECO:0000256" key="1">
    <source>
        <dbReference type="SAM" id="Phobius"/>
    </source>
</evidence>
<keyword evidence="1" id="KW-0472">Membrane</keyword>